<accession>A0ABS0BUZ0</accession>
<comment type="caution">
    <text evidence="1">The sequence shown here is derived from an EMBL/GenBank/DDBJ whole genome shotgun (WGS) entry which is preliminary data.</text>
</comment>
<evidence type="ECO:0000313" key="1">
    <source>
        <dbReference type="EMBL" id="MBF6057619.1"/>
    </source>
</evidence>
<protein>
    <submittedName>
        <fullName evidence="1">Uncharacterized protein</fullName>
    </submittedName>
</protein>
<dbReference type="EMBL" id="JACBGI020000005">
    <property type="protein sequence ID" value="MBF6057619.1"/>
    <property type="molecule type" value="Genomic_DNA"/>
</dbReference>
<name>A0ABS0BUZ0_9GAMM</name>
<dbReference type="RefSeq" id="WP_185977762.1">
    <property type="nucleotide sequence ID" value="NZ_JACBGI020000005.1"/>
</dbReference>
<evidence type="ECO:0000313" key="2">
    <source>
        <dbReference type="Proteomes" id="UP001193680"/>
    </source>
</evidence>
<dbReference type="Proteomes" id="UP001193680">
    <property type="component" value="Unassembled WGS sequence"/>
</dbReference>
<reference evidence="1 2" key="1">
    <citation type="submission" date="2020-11" db="EMBL/GenBank/DDBJ databases">
        <title>Sulfur oxidizing isolate from Hospital Hole Sinkhole.</title>
        <authorList>
            <person name="Scott K.M."/>
        </authorList>
    </citation>
    <scope>NUCLEOTIDE SEQUENCE [LARGE SCALE GENOMIC DNA]</scope>
    <source>
        <strain evidence="1 2">HH1</strain>
    </source>
</reference>
<gene>
    <name evidence="1" type="ORF">H8792_004625</name>
</gene>
<sequence length="105" mass="12531">MAKPAYYDDKVINLRYRLKGKQLLECFDKNLLRLQRFGVDENESETSTLELLSEWLEEAIENGIEPYELQERANRLARYAFEHGYHYHEVEALLTMRPNPNGRRL</sequence>
<proteinExistence type="predicted"/>
<keyword evidence="2" id="KW-1185">Reference proteome</keyword>
<organism evidence="1 2">
    <name type="scientific">Thiomicrorhabdus heinhorstiae</name>
    <dbReference type="NCBI Taxonomy" id="2748010"/>
    <lineage>
        <taxon>Bacteria</taxon>
        <taxon>Pseudomonadati</taxon>
        <taxon>Pseudomonadota</taxon>
        <taxon>Gammaproteobacteria</taxon>
        <taxon>Thiotrichales</taxon>
        <taxon>Piscirickettsiaceae</taxon>
        <taxon>Thiomicrorhabdus</taxon>
    </lineage>
</organism>